<name>A0A921EN90_9ACTN</name>
<evidence type="ECO:0000256" key="1">
    <source>
        <dbReference type="ARBA" id="ARBA00004651"/>
    </source>
</evidence>
<reference evidence="8" key="1">
    <citation type="journal article" date="2021" name="PeerJ">
        <title>Extensive microbial diversity within the chicken gut microbiome revealed by metagenomics and culture.</title>
        <authorList>
            <person name="Gilroy R."/>
            <person name="Ravi A."/>
            <person name="Getino M."/>
            <person name="Pursley I."/>
            <person name="Horton D.L."/>
            <person name="Alikhan N.F."/>
            <person name="Baker D."/>
            <person name="Gharbi K."/>
            <person name="Hall N."/>
            <person name="Watson M."/>
            <person name="Adriaenssens E.M."/>
            <person name="Foster-Nyarko E."/>
            <person name="Jarju S."/>
            <person name="Secka A."/>
            <person name="Antonio M."/>
            <person name="Oren A."/>
            <person name="Chaudhuri R.R."/>
            <person name="La Ragione R."/>
            <person name="Hildebrand F."/>
            <person name="Pallen M.J."/>
        </authorList>
    </citation>
    <scope>NUCLEOTIDE SEQUENCE</scope>
    <source>
        <strain evidence="8">ChiGjej3B3-7470</strain>
    </source>
</reference>
<dbReference type="Pfam" id="PF00083">
    <property type="entry name" value="Sugar_tr"/>
    <property type="match status" value="1"/>
</dbReference>
<dbReference type="Pfam" id="PF07690">
    <property type="entry name" value="MFS_1"/>
    <property type="match status" value="1"/>
</dbReference>
<comment type="caution">
    <text evidence="8">The sequence shown here is derived from an EMBL/GenBank/DDBJ whole genome shotgun (WGS) entry which is preliminary data.</text>
</comment>
<feature type="transmembrane region" description="Helical" evidence="6">
    <location>
        <begin position="140"/>
        <end position="162"/>
    </location>
</feature>
<dbReference type="Gene3D" id="1.20.1250.20">
    <property type="entry name" value="MFS general substrate transporter like domains"/>
    <property type="match status" value="2"/>
</dbReference>
<evidence type="ECO:0000256" key="6">
    <source>
        <dbReference type="SAM" id="Phobius"/>
    </source>
</evidence>
<feature type="transmembrane region" description="Helical" evidence="6">
    <location>
        <begin position="281"/>
        <end position="298"/>
    </location>
</feature>
<evidence type="ECO:0000256" key="5">
    <source>
        <dbReference type="ARBA" id="ARBA00023136"/>
    </source>
</evidence>
<dbReference type="SUPFAM" id="SSF103473">
    <property type="entry name" value="MFS general substrate transporter"/>
    <property type="match status" value="1"/>
</dbReference>
<evidence type="ECO:0000259" key="7">
    <source>
        <dbReference type="PROSITE" id="PS50850"/>
    </source>
</evidence>
<evidence type="ECO:0000256" key="2">
    <source>
        <dbReference type="ARBA" id="ARBA00022448"/>
    </source>
</evidence>
<dbReference type="GO" id="GO:0005886">
    <property type="term" value="C:plasma membrane"/>
    <property type="evidence" value="ECO:0007669"/>
    <property type="project" value="UniProtKB-SubCell"/>
</dbReference>
<keyword evidence="4 6" id="KW-1133">Transmembrane helix</keyword>
<comment type="subcellular location">
    <subcellularLocation>
        <location evidence="1">Cell membrane</location>
        <topology evidence="1">Multi-pass membrane protein</topology>
    </subcellularLocation>
</comment>
<feature type="transmembrane region" description="Helical" evidence="6">
    <location>
        <begin position="368"/>
        <end position="389"/>
    </location>
</feature>
<dbReference type="PROSITE" id="PS50850">
    <property type="entry name" value="MFS"/>
    <property type="match status" value="1"/>
</dbReference>
<evidence type="ECO:0000256" key="4">
    <source>
        <dbReference type="ARBA" id="ARBA00022989"/>
    </source>
</evidence>
<sequence>MEVATSRQKVPAEIWVLVASALLIALGFGIVAPVLPQFAKSFDVGVMAASAIVSVFAFVRLIFAPAGGALIAKLGERRIYLAGLFIVATSSVLSGLATDYWSLLLFRGLGGVGSVMFTVASMGLLVRLAPPSQRGRTSSLYGTAFLLGNICGPILGSALQGFGLRIPFFIYAGAVYIALLVVAIFLRGGPGGRPVAADTQEKMSLAEAMALPHYRALLVTGFANGWSNFGVRIALLPLMAASVASIGEAAAGIGLTLFALGNAIAQQWTGRWIDRKGRRPFLMIGLAFSAVATVFFGWSDSLPVFLGLSLAAGAGAAFIAPASQAMLADIIGSNRNGGQALSTYSMATDLGSIAGTLLAGAIADAVGFGWAFAATAAVMALAVVPWLFVRKPVRS</sequence>
<dbReference type="PANTHER" id="PTHR23506">
    <property type="entry name" value="GH10249P"/>
    <property type="match status" value="1"/>
</dbReference>
<feature type="transmembrane region" description="Helical" evidence="6">
    <location>
        <begin position="104"/>
        <end position="128"/>
    </location>
</feature>
<evidence type="ECO:0000313" key="9">
    <source>
        <dbReference type="Proteomes" id="UP000712713"/>
    </source>
</evidence>
<dbReference type="EMBL" id="DYZF01000037">
    <property type="protein sequence ID" value="HJE50655.1"/>
    <property type="molecule type" value="Genomic_DNA"/>
</dbReference>
<dbReference type="AlphaFoldDB" id="A0A921EN90"/>
<dbReference type="InterPro" id="IPR036259">
    <property type="entry name" value="MFS_trans_sf"/>
</dbReference>
<dbReference type="InterPro" id="IPR050930">
    <property type="entry name" value="MFS_Vesicular_Transporter"/>
</dbReference>
<keyword evidence="5 6" id="KW-0472">Membrane</keyword>
<dbReference type="CDD" id="cd17325">
    <property type="entry name" value="MFS_MdtG_SLC18_like"/>
    <property type="match status" value="1"/>
</dbReference>
<dbReference type="InterPro" id="IPR001958">
    <property type="entry name" value="Tet-R_TetA/multi-R_MdtG-like"/>
</dbReference>
<dbReference type="InterPro" id="IPR020846">
    <property type="entry name" value="MFS_dom"/>
</dbReference>
<feature type="transmembrane region" description="Helical" evidence="6">
    <location>
        <begin position="340"/>
        <end position="362"/>
    </location>
</feature>
<keyword evidence="3 6" id="KW-0812">Transmembrane</keyword>
<feature type="transmembrane region" description="Helical" evidence="6">
    <location>
        <begin position="208"/>
        <end position="227"/>
    </location>
</feature>
<feature type="transmembrane region" description="Helical" evidence="6">
    <location>
        <begin position="12"/>
        <end position="35"/>
    </location>
</feature>
<dbReference type="InterPro" id="IPR005828">
    <property type="entry name" value="MFS_sugar_transport-like"/>
</dbReference>
<dbReference type="InterPro" id="IPR011701">
    <property type="entry name" value="MFS"/>
</dbReference>
<reference evidence="8" key="2">
    <citation type="submission" date="2021-09" db="EMBL/GenBank/DDBJ databases">
        <authorList>
            <person name="Gilroy R."/>
        </authorList>
    </citation>
    <scope>NUCLEOTIDE SEQUENCE</scope>
    <source>
        <strain evidence="8">ChiGjej3B3-7470</strain>
    </source>
</reference>
<feature type="transmembrane region" description="Helical" evidence="6">
    <location>
        <begin position="233"/>
        <end position="260"/>
    </location>
</feature>
<dbReference type="GO" id="GO:0022857">
    <property type="term" value="F:transmembrane transporter activity"/>
    <property type="evidence" value="ECO:0007669"/>
    <property type="project" value="InterPro"/>
</dbReference>
<feature type="transmembrane region" description="Helical" evidence="6">
    <location>
        <begin position="304"/>
        <end position="328"/>
    </location>
</feature>
<protein>
    <submittedName>
        <fullName evidence="8">MFS transporter</fullName>
    </submittedName>
</protein>
<feature type="transmembrane region" description="Helical" evidence="6">
    <location>
        <begin position="47"/>
        <end position="72"/>
    </location>
</feature>
<organism evidence="8 9">
    <name type="scientific">Tessaracoccus flavescens</name>
    <dbReference type="NCBI Taxonomy" id="399497"/>
    <lineage>
        <taxon>Bacteria</taxon>
        <taxon>Bacillati</taxon>
        <taxon>Actinomycetota</taxon>
        <taxon>Actinomycetes</taxon>
        <taxon>Propionibacteriales</taxon>
        <taxon>Propionibacteriaceae</taxon>
        <taxon>Tessaracoccus</taxon>
    </lineage>
</organism>
<dbReference type="Proteomes" id="UP000712713">
    <property type="component" value="Unassembled WGS sequence"/>
</dbReference>
<keyword evidence="2" id="KW-0813">Transport</keyword>
<evidence type="ECO:0000313" key="8">
    <source>
        <dbReference type="EMBL" id="HJE50655.1"/>
    </source>
</evidence>
<proteinExistence type="predicted"/>
<gene>
    <name evidence="8" type="ORF">K8V15_01520</name>
</gene>
<feature type="transmembrane region" description="Helical" evidence="6">
    <location>
        <begin position="168"/>
        <end position="187"/>
    </location>
</feature>
<feature type="domain" description="Major facilitator superfamily (MFS) profile" evidence="7">
    <location>
        <begin position="13"/>
        <end position="394"/>
    </location>
</feature>
<feature type="transmembrane region" description="Helical" evidence="6">
    <location>
        <begin position="79"/>
        <end position="98"/>
    </location>
</feature>
<evidence type="ECO:0000256" key="3">
    <source>
        <dbReference type="ARBA" id="ARBA00022692"/>
    </source>
</evidence>
<dbReference type="PRINTS" id="PR01035">
    <property type="entry name" value="TCRTETA"/>
</dbReference>
<accession>A0A921EN90</accession>
<dbReference type="PANTHER" id="PTHR23506:SF23">
    <property type="entry name" value="GH10249P"/>
    <property type="match status" value="1"/>
</dbReference>